<evidence type="ECO:0000256" key="3">
    <source>
        <dbReference type="ARBA" id="ARBA00023015"/>
    </source>
</evidence>
<evidence type="ECO:0000313" key="8">
    <source>
        <dbReference type="EMBL" id="RSH87735.1"/>
    </source>
</evidence>
<sequence>MSDGAYNGFPPSNGDPGPSSAAFSLNSPHVGARAAASSGPTKLKISFKAGEAAGGRHTSFLGEYDRELDEQPDEPLAFEEQFILRVPPHVADGGKGSDGGLRDLVRGKGRGLDGVEFKFLDPRRGVFKIGNTSYATKLVDLPCIVESQKTADSRHLFKVADISQMLIVGDPVTSESAITASPLNVDDYIWQHGITPPMRYARKRRFRKRLSRRTIEVVEEQVEELLKKDEEADECTFDLIDQNPDPDAPDSYYINWTPEDQYYGQWDGTDAGSEAYDDPGTAGADWYEGDGYGEGEEGGEFEEGEEGDGDEDDVLDEDLQAALMEKMEQSDASGSDDDLSGTDEDDDDDDGGASDQEDEDEDEETTEKRAKIKQYTSEIKQLETLIDKKRAGFTGGNPIITKRFEETIKGLQDDVNTKVAARQALLDAIEKDASDARAAKEAEELALAPPVATPAPEGADADADADADAEADDLFDDGEDAEFDATPAVTPMPTPGVTAATPLPEGESPAVADDESDEDDLFGDDLEDDGDVDMPQAPPPAGNDDEDDEEEEEGDVTMEDDEMDEMAALLAAELGNADLGGGAPDDGGVGDGAGEGEGGGVDADALAATAALDEYAHTAEGAGFTGVAAQPPPMPQQVVQFGVEGGVGMRRLASGVVPDDDDDDSSGSDDSD</sequence>
<feature type="compositionally biased region" description="Acidic residues" evidence="6">
    <location>
        <begin position="543"/>
        <end position="565"/>
    </location>
</feature>
<protein>
    <recommendedName>
        <fullName evidence="7">TAFII55 protein conserved region domain-containing protein</fullName>
    </recommendedName>
</protein>
<dbReference type="InterPro" id="IPR006751">
    <property type="entry name" value="TAFII55_prot_cons_reg"/>
</dbReference>
<dbReference type="AlphaFoldDB" id="A0A427Y9P2"/>
<feature type="region of interest" description="Disordered" evidence="6">
    <location>
        <begin position="264"/>
        <end position="374"/>
    </location>
</feature>
<evidence type="ECO:0000256" key="2">
    <source>
        <dbReference type="ARBA" id="ARBA00009368"/>
    </source>
</evidence>
<dbReference type="CDD" id="cd08047">
    <property type="entry name" value="TAF7"/>
    <property type="match status" value="1"/>
</dbReference>
<dbReference type="GeneID" id="39584794"/>
<comment type="similarity">
    <text evidence="2">Belongs to the TAF7 family.</text>
</comment>
<reference evidence="8 9" key="1">
    <citation type="submission" date="2018-11" db="EMBL/GenBank/DDBJ databases">
        <title>Genome sequence of Apiotrichum porosum DSM 27194.</title>
        <authorList>
            <person name="Aliyu H."/>
            <person name="Gorte O."/>
            <person name="Ochsenreither K."/>
        </authorList>
    </citation>
    <scope>NUCLEOTIDE SEQUENCE [LARGE SCALE GENOMIC DNA]</scope>
    <source>
        <strain evidence="8 9">DSM 27194</strain>
    </source>
</reference>
<dbReference type="Proteomes" id="UP000279236">
    <property type="component" value="Unassembled WGS sequence"/>
</dbReference>
<evidence type="ECO:0000256" key="5">
    <source>
        <dbReference type="ARBA" id="ARBA00023242"/>
    </source>
</evidence>
<feature type="domain" description="TAFII55 protein conserved region" evidence="7">
    <location>
        <begin position="78"/>
        <end position="234"/>
    </location>
</feature>
<evidence type="ECO:0000256" key="1">
    <source>
        <dbReference type="ARBA" id="ARBA00004123"/>
    </source>
</evidence>
<feature type="compositionally biased region" description="Acidic residues" evidence="6">
    <location>
        <begin position="459"/>
        <end position="483"/>
    </location>
</feature>
<comment type="subcellular location">
    <subcellularLocation>
        <location evidence="1">Nucleus</location>
    </subcellularLocation>
</comment>
<evidence type="ECO:0000256" key="6">
    <source>
        <dbReference type="SAM" id="MobiDB-lite"/>
    </source>
</evidence>
<dbReference type="EMBL" id="RSCE01000001">
    <property type="protein sequence ID" value="RSH87735.1"/>
    <property type="molecule type" value="Genomic_DNA"/>
</dbReference>
<dbReference type="STRING" id="105984.A0A427Y9P2"/>
<comment type="caution">
    <text evidence="8">The sequence shown here is derived from an EMBL/GenBank/DDBJ whole genome shotgun (WGS) entry which is preliminary data.</text>
</comment>
<proteinExistence type="inferred from homology"/>
<keyword evidence="9" id="KW-1185">Reference proteome</keyword>
<dbReference type="SMART" id="SM01370">
    <property type="entry name" value="TAFII55_N"/>
    <property type="match status" value="1"/>
</dbReference>
<name>A0A427Y9P2_9TREE</name>
<feature type="region of interest" description="Disordered" evidence="6">
    <location>
        <begin position="653"/>
        <end position="672"/>
    </location>
</feature>
<keyword evidence="3" id="KW-0805">Transcription regulation</keyword>
<feature type="region of interest" description="Disordered" evidence="6">
    <location>
        <begin position="433"/>
        <end position="601"/>
    </location>
</feature>
<feature type="compositionally biased region" description="Low complexity" evidence="6">
    <location>
        <begin position="445"/>
        <end position="458"/>
    </location>
</feature>
<feature type="compositionally biased region" description="Acidic residues" evidence="6">
    <location>
        <begin position="334"/>
        <end position="365"/>
    </location>
</feature>
<evidence type="ECO:0000259" key="7">
    <source>
        <dbReference type="SMART" id="SM01370"/>
    </source>
</evidence>
<organism evidence="8 9">
    <name type="scientific">Apiotrichum porosum</name>
    <dbReference type="NCBI Taxonomy" id="105984"/>
    <lineage>
        <taxon>Eukaryota</taxon>
        <taxon>Fungi</taxon>
        <taxon>Dikarya</taxon>
        <taxon>Basidiomycota</taxon>
        <taxon>Agaricomycotina</taxon>
        <taxon>Tremellomycetes</taxon>
        <taxon>Trichosporonales</taxon>
        <taxon>Trichosporonaceae</taxon>
        <taxon>Apiotrichum</taxon>
    </lineage>
</organism>
<feature type="compositionally biased region" description="Acidic residues" evidence="6">
    <location>
        <begin position="287"/>
        <end position="319"/>
    </location>
</feature>
<dbReference type="GO" id="GO:0005669">
    <property type="term" value="C:transcription factor TFIID complex"/>
    <property type="evidence" value="ECO:0007669"/>
    <property type="project" value="InterPro"/>
</dbReference>
<evidence type="ECO:0000313" key="9">
    <source>
        <dbReference type="Proteomes" id="UP000279236"/>
    </source>
</evidence>
<dbReference type="GO" id="GO:0051123">
    <property type="term" value="P:RNA polymerase II preinitiation complex assembly"/>
    <property type="evidence" value="ECO:0007669"/>
    <property type="project" value="TreeGrafter"/>
</dbReference>
<dbReference type="PANTHER" id="PTHR12228">
    <property type="entry name" value="TRANSCRIPTION INITIATION FACTOR TFIID 55 KD SUBUNIT-RELATED"/>
    <property type="match status" value="1"/>
</dbReference>
<dbReference type="PANTHER" id="PTHR12228:SF0">
    <property type="entry name" value="TATA-BOX BINDING PROTEIN ASSOCIATED FACTOR 7"/>
    <property type="match status" value="1"/>
</dbReference>
<feature type="compositionally biased region" description="Acidic residues" evidence="6">
    <location>
        <begin position="512"/>
        <end position="532"/>
    </location>
</feature>
<feature type="compositionally biased region" description="Basic and acidic residues" evidence="6">
    <location>
        <begin position="433"/>
        <end position="443"/>
    </location>
</feature>
<feature type="compositionally biased region" description="Acidic residues" evidence="6">
    <location>
        <begin position="658"/>
        <end position="672"/>
    </location>
</feature>
<gene>
    <name evidence="8" type="ORF">EHS24_000251</name>
</gene>
<accession>A0A427Y9P2</accession>
<feature type="compositionally biased region" description="Low complexity" evidence="6">
    <location>
        <begin position="566"/>
        <end position="577"/>
    </location>
</feature>
<feature type="region of interest" description="Disordered" evidence="6">
    <location>
        <begin position="1"/>
        <end position="40"/>
    </location>
</feature>
<dbReference type="RefSeq" id="XP_028479943.1">
    <property type="nucleotide sequence ID" value="XM_028616086.1"/>
</dbReference>
<dbReference type="Pfam" id="PF04658">
    <property type="entry name" value="TAFII55_N"/>
    <property type="match status" value="1"/>
</dbReference>
<keyword evidence="4" id="KW-0804">Transcription</keyword>
<dbReference type="InterPro" id="IPR037817">
    <property type="entry name" value="TAF7"/>
</dbReference>
<evidence type="ECO:0000256" key="4">
    <source>
        <dbReference type="ARBA" id="ARBA00023163"/>
    </source>
</evidence>
<dbReference type="OrthoDB" id="153872at2759"/>
<feature type="compositionally biased region" description="Gly residues" evidence="6">
    <location>
        <begin position="578"/>
        <end position="601"/>
    </location>
</feature>
<keyword evidence="5" id="KW-0539">Nucleus</keyword>
<dbReference type="GO" id="GO:0016251">
    <property type="term" value="F:RNA polymerase II general transcription initiation factor activity"/>
    <property type="evidence" value="ECO:0007669"/>
    <property type="project" value="TreeGrafter"/>
</dbReference>